<dbReference type="InterPro" id="IPR045258">
    <property type="entry name" value="ACAP1/2/3-like"/>
</dbReference>
<evidence type="ECO:0000313" key="4">
    <source>
        <dbReference type="Proteomes" id="UP000823775"/>
    </source>
</evidence>
<keyword evidence="2" id="KW-0862">Zinc</keyword>
<evidence type="ECO:0000313" key="3">
    <source>
        <dbReference type="EMBL" id="MCD7457855.1"/>
    </source>
</evidence>
<comment type="caution">
    <text evidence="3">The sequence shown here is derived from an EMBL/GenBank/DDBJ whole genome shotgun (WGS) entry which is preliminary data.</text>
</comment>
<proteinExistence type="predicted"/>
<keyword evidence="4" id="KW-1185">Reference proteome</keyword>
<organism evidence="3 4">
    <name type="scientific">Datura stramonium</name>
    <name type="common">Jimsonweed</name>
    <name type="synonym">Common thornapple</name>
    <dbReference type="NCBI Taxonomy" id="4076"/>
    <lineage>
        <taxon>Eukaryota</taxon>
        <taxon>Viridiplantae</taxon>
        <taxon>Streptophyta</taxon>
        <taxon>Embryophyta</taxon>
        <taxon>Tracheophyta</taxon>
        <taxon>Spermatophyta</taxon>
        <taxon>Magnoliopsida</taxon>
        <taxon>eudicotyledons</taxon>
        <taxon>Gunneridae</taxon>
        <taxon>Pentapetalae</taxon>
        <taxon>asterids</taxon>
        <taxon>lamiids</taxon>
        <taxon>Solanales</taxon>
        <taxon>Solanaceae</taxon>
        <taxon>Solanoideae</taxon>
        <taxon>Datureae</taxon>
        <taxon>Datura</taxon>
    </lineage>
</organism>
<accession>A0ABS8SGA5</accession>
<evidence type="ECO:0000256" key="1">
    <source>
        <dbReference type="ARBA" id="ARBA00022723"/>
    </source>
</evidence>
<gene>
    <name evidence="3" type="primary">AGD3_3</name>
    <name evidence="3" type="ORF">HAX54_036436</name>
</gene>
<dbReference type="Gene3D" id="1.20.1270.60">
    <property type="entry name" value="Arfaptin homology (AH) domain/BAR domain"/>
    <property type="match status" value="1"/>
</dbReference>
<dbReference type="Proteomes" id="UP000823775">
    <property type="component" value="Unassembled WGS sequence"/>
</dbReference>
<keyword evidence="1" id="KW-0479">Metal-binding</keyword>
<sequence>MQEGKMLFPRIDDSPMFRQQVQSLEESSETLRDKCLKYYKGCRKYTEGLGEAYDRDIAFASSLETFGGRHNDPISVAFGGFSLYLLRSDCLLFNVLLFLLSSNSFSTC</sequence>
<dbReference type="EMBL" id="JACEIK010000483">
    <property type="protein sequence ID" value="MCD7457855.1"/>
    <property type="molecule type" value="Genomic_DNA"/>
</dbReference>
<name>A0ABS8SGA5_DATST</name>
<protein>
    <submittedName>
        <fullName evidence="3">ADP-ribosylation factor GTPase-activating protein agd3</fullName>
    </submittedName>
</protein>
<dbReference type="PANTHER" id="PTHR23180:SF403">
    <property type="entry name" value="ADP-RIBOSYLATION FACTOR GTPASE-ACTIVATING PROTEIN AGD3-LIKE"/>
    <property type="match status" value="1"/>
</dbReference>
<dbReference type="InterPro" id="IPR027267">
    <property type="entry name" value="AH/BAR_dom_sf"/>
</dbReference>
<evidence type="ECO:0000256" key="2">
    <source>
        <dbReference type="ARBA" id="ARBA00022833"/>
    </source>
</evidence>
<dbReference type="PANTHER" id="PTHR23180">
    <property type="entry name" value="CENTAURIN/ARF"/>
    <property type="match status" value="1"/>
</dbReference>
<reference evidence="3 4" key="1">
    <citation type="journal article" date="2021" name="BMC Genomics">
        <title>Datura genome reveals duplications of psychoactive alkaloid biosynthetic genes and high mutation rate following tissue culture.</title>
        <authorList>
            <person name="Rajewski A."/>
            <person name="Carter-House D."/>
            <person name="Stajich J."/>
            <person name="Litt A."/>
        </authorList>
    </citation>
    <scope>NUCLEOTIDE SEQUENCE [LARGE SCALE GENOMIC DNA]</scope>
    <source>
        <strain evidence="3">AR-01</strain>
    </source>
</reference>
<dbReference type="SUPFAM" id="SSF103657">
    <property type="entry name" value="BAR/IMD domain-like"/>
    <property type="match status" value="1"/>
</dbReference>